<comment type="similarity">
    <text evidence="2 12">Belongs to the cation transport ATPase (P-type) (TC 3.A.3) family. Type IB subfamily.</text>
</comment>
<evidence type="ECO:0000313" key="15">
    <source>
        <dbReference type="Proteomes" id="UP000286288"/>
    </source>
</evidence>
<dbReference type="NCBIfam" id="TIGR01494">
    <property type="entry name" value="ATPase_P-type"/>
    <property type="match status" value="1"/>
</dbReference>
<feature type="transmembrane region" description="Helical" evidence="12">
    <location>
        <begin position="99"/>
        <end position="130"/>
    </location>
</feature>
<dbReference type="InterPro" id="IPR001757">
    <property type="entry name" value="P_typ_ATPase"/>
</dbReference>
<keyword evidence="6 12" id="KW-0067">ATP-binding</keyword>
<keyword evidence="14" id="KW-0378">Hydrolase</keyword>
<dbReference type="InterPro" id="IPR027256">
    <property type="entry name" value="P-typ_ATPase_IB"/>
</dbReference>
<dbReference type="InterPro" id="IPR023214">
    <property type="entry name" value="HAD_sf"/>
</dbReference>
<keyword evidence="5 12" id="KW-0547">Nucleotide-binding</keyword>
<dbReference type="PANTHER" id="PTHR43079:SF1">
    <property type="entry name" value="CADMIUM_ZINC-TRANSPORTING ATPASE HMA1, CHLOROPLASTIC-RELATED"/>
    <property type="match status" value="1"/>
</dbReference>
<evidence type="ECO:0000256" key="10">
    <source>
        <dbReference type="ARBA" id="ARBA00023065"/>
    </source>
</evidence>
<dbReference type="InterPro" id="IPR023298">
    <property type="entry name" value="ATPase_P-typ_TM_dom_sf"/>
</dbReference>
<evidence type="ECO:0000313" key="14">
    <source>
        <dbReference type="EMBL" id="RHK06639.1"/>
    </source>
</evidence>
<evidence type="ECO:0000256" key="11">
    <source>
        <dbReference type="ARBA" id="ARBA00023136"/>
    </source>
</evidence>
<evidence type="ECO:0000256" key="8">
    <source>
        <dbReference type="ARBA" id="ARBA00022967"/>
    </source>
</evidence>
<dbReference type="EMBL" id="QRMZ01000008">
    <property type="protein sequence ID" value="RHK06639.1"/>
    <property type="molecule type" value="Genomic_DNA"/>
</dbReference>
<dbReference type="GO" id="GO:0046872">
    <property type="term" value="F:metal ion binding"/>
    <property type="evidence" value="ECO:0007669"/>
    <property type="project" value="UniProtKB-KW"/>
</dbReference>
<protein>
    <submittedName>
        <fullName evidence="14">Cadmium-translocating P-type ATPase</fullName>
        <ecNumber evidence="14">3.6.3.3</ecNumber>
    </submittedName>
</protein>
<dbReference type="InterPro" id="IPR036412">
    <property type="entry name" value="HAD-like_sf"/>
</dbReference>
<dbReference type="PROSITE" id="PS00154">
    <property type="entry name" value="ATPASE_E1_E2"/>
    <property type="match status" value="1"/>
</dbReference>
<evidence type="ECO:0000259" key="13">
    <source>
        <dbReference type="Pfam" id="PF00122"/>
    </source>
</evidence>
<dbReference type="Gene3D" id="3.40.50.1000">
    <property type="entry name" value="HAD superfamily/HAD-like"/>
    <property type="match status" value="1"/>
</dbReference>
<comment type="caution">
    <text evidence="14">The sequence shown here is derived from an EMBL/GenBank/DDBJ whole genome shotgun (WGS) entry which is preliminary data.</text>
</comment>
<evidence type="ECO:0000256" key="4">
    <source>
        <dbReference type="ARBA" id="ARBA00022723"/>
    </source>
</evidence>
<dbReference type="Gene3D" id="2.70.150.10">
    <property type="entry name" value="Calcium-transporting ATPase, cytoplasmic transduction domain A"/>
    <property type="match status" value="1"/>
</dbReference>
<keyword evidence="10" id="KW-0406">Ion transport</keyword>
<feature type="transmembrane region" description="Helical" evidence="12">
    <location>
        <begin position="268"/>
        <end position="288"/>
    </location>
</feature>
<name>A0A415ETL1_ENTCA</name>
<keyword evidence="10" id="KW-0813">Transport</keyword>
<keyword evidence="12" id="KW-1003">Cell membrane</keyword>
<feature type="transmembrane region" description="Helical" evidence="12">
    <location>
        <begin position="600"/>
        <end position="619"/>
    </location>
</feature>
<evidence type="ECO:0000256" key="3">
    <source>
        <dbReference type="ARBA" id="ARBA00022692"/>
    </source>
</evidence>
<sequence>MCYAQVEGGTIDYFLRKGSVFSFLDYIQKEAFLMSKSESSAVFSTIACLLLMATGFLMASFSIPYSFAPYLLAILAGGWKQTWEGTQELVHDKRLNVDLLMALAAIGACIIGHWFEGAMLTFIFCLSGALEEYTTNKSTREISSLMALQPTTALKMIESGELVEVPVEALQLKDTIMVAKGSAIPIDGIVIQGNSSVDEAAISGESIPVEKRLGSEVFSGTINLGQPLYIEVTQTSENTRFAKIIQLVEEAQQMPSQTATLIEKIERIYVPIVLIAVPLMIVLCTFFTNWGFQESFYRGMVLLVVASPCALVASATPATLAAISHAARLGVLCKGGQALDAFANVKAIAFDKTGTLTRGKPAVTDVQLLLDEPFIPQLIVGMEKQSNHPLAEAILAYFHDEKPLELAVEEQAGVGLAATYQAAHWTIGKEVDLTSVAANEQTRIHELKAAGKTLIYINRDLVLAGYLALLDQPRPEARESLAYFNEQGIHTTMLTGDHLGTAKVIAAEIGLSDYESDCLPDEKTTRIKEMKETYKINAMVGDGINDAPALATASVGIAMGEGTDVAMDVADIVLMKNDLLRLVDSHRLAKKLQRIIKQNIVFSISVILLLIASNFLEFLTLPLGVVGHEGSTILVILNGLRMLLPLHKETPKQAKPTRKDCDDCVLYQQSLHT</sequence>
<comment type="subcellular location">
    <subcellularLocation>
        <location evidence="1">Cell membrane</location>
        <topology evidence="1">Multi-pass membrane protein</topology>
    </subcellularLocation>
</comment>
<dbReference type="Gene3D" id="3.40.1110.10">
    <property type="entry name" value="Calcium-transporting ATPase, cytoplasmic domain N"/>
    <property type="match status" value="1"/>
</dbReference>
<dbReference type="InterPro" id="IPR059000">
    <property type="entry name" value="ATPase_P-type_domA"/>
</dbReference>
<dbReference type="PRINTS" id="PR00119">
    <property type="entry name" value="CATATPASE"/>
</dbReference>
<feature type="transmembrane region" description="Helical" evidence="12">
    <location>
        <begin position="41"/>
        <end position="63"/>
    </location>
</feature>
<dbReference type="InterPro" id="IPR044492">
    <property type="entry name" value="P_typ_ATPase_HD_dom"/>
</dbReference>
<dbReference type="NCBIfam" id="TIGR01512">
    <property type="entry name" value="ATPase-IB2_Cd"/>
    <property type="match status" value="1"/>
</dbReference>
<dbReference type="EC" id="3.6.3.3" evidence="14"/>
<keyword evidence="4 12" id="KW-0479">Metal-binding</keyword>
<dbReference type="SUPFAM" id="SSF81653">
    <property type="entry name" value="Calcium ATPase, transduction domain A"/>
    <property type="match status" value="1"/>
</dbReference>
<dbReference type="SFLD" id="SFLDG00002">
    <property type="entry name" value="C1.7:_P-type_atpase_like"/>
    <property type="match status" value="1"/>
</dbReference>
<dbReference type="InterPro" id="IPR008250">
    <property type="entry name" value="ATPase_P-typ_transduc_dom_A_sf"/>
</dbReference>
<dbReference type="SUPFAM" id="SSF81665">
    <property type="entry name" value="Calcium ATPase, transmembrane domain M"/>
    <property type="match status" value="1"/>
</dbReference>
<keyword evidence="7" id="KW-0460">Magnesium</keyword>
<keyword evidence="3 12" id="KW-0812">Transmembrane</keyword>
<accession>A0A415ETL1</accession>
<evidence type="ECO:0000256" key="2">
    <source>
        <dbReference type="ARBA" id="ARBA00006024"/>
    </source>
</evidence>
<evidence type="ECO:0000256" key="5">
    <source>
        <dbReference type="ARBA" id="ARBA00022741"/>
    </source>
</evidence>
<feature type="transmembrane region" description="Helical" evidence="12">
    <location>
        <begin position="300"/>
        <end position="323"/>
    </location>
</feature>
<feature type="domain" description="P-type ATPase A" evidence="13">
    <location>
        <begin position="148"/>
        <end position="249"/>
    </location>
</feature>
<dbReference type="InterPro" id="IPR023299">
    <property type="entry name" value="ATPase_P-typ_cyto_dom_N"/>
</dbReference>
<dbReference type="SFLD" id="SFLDS00003">
    <property type="entry name" value="Haloacid_Dehalogenase"/>
    <property type="match status" value="1"/>
</dbReference>
<dbReference type="GO" id="GO:0005886">
    <property type="term" value="C:plasma membrane"/>
    <property type="evidence" value="ECO:0007669"/>
    <property type="project" value="UniProtKB-SubCell"/>
</dbReference>
<proteinExistence type="inferred from homology"/>
<dbReference type="GO" id="GO:0019829">
    <property type="term" value="F:ATPase-coupled monoatomic cation transmembrane transporter activity"/>
    <property type="evidence" value="ECO:0007669"/>
    <property type="project" value="InterPro"/>
</dbReference>
<dbReference type="InterPro" id="IPR018303">
    <property type="entry name" value="ATPase_P-typ_P_site"/>
</dbReference>
<evidence type="ECO:0000256" key="7">
    <source>
        <dbReference type="ARBA" id="ARBA00022842"/>
    </source>
</evidence>
<dbReference type="NCBIfam" id="TIGR01525">
    <property type="entry name" value="ATPase-IB_hvy"/>
    <property type="match status" value="1"/>
</dbReference>
<dbReference type="GO" id="GO:0005524">
    <property type="term" value="F:ATP binding"/>
    <property type="evidence" value="ECO:0007669"/>
    <property type="project" value="UniProtKB-UniRule"/>
</dbReference>
<gene>
    <name evidence="14" type="primary">cadA</name>
    <name evidence="14" type="ORF">DW084_07140</name>
</gene>
<dbReference type="SFLD" id="SFLDF00027">
    <property type="entry name" value="p-type_atpase"/>
    <property type="match status" value="1"/>
</dbReference>
<keyword evidence="11 12" id="KW-0472">Membrane</keyword>
<dbReference type="SUPFAM" id="SSF56784">
    <property type="entry name" value="HAD-like"/>
    <property type="match status" value="1"/>
</dbReference>
<dbReference type="FunFam" id="2.70.150.10:FF:000002">
    <property type="entry name" value="Copper-transporting ATPase 1, putative"/>
    <property type="match status" value="1"/>
</dbReference>
<dbReference type="CDD" id="cd07551">
    <property type="entry name" value="P-type_ATPase_HM_ZosA_PfeT-like"/>
    <property type="match status" value="1"/>
</dbReference>
<keyword evidence="8" id="KW-1278">Translocase</keyword>
<keyword evidence="9 12" id="KW-1133">Transmembrane helix</keyword>
<dbReference type="AlphaFoldDB" id="A0A415ETL1"/>
<evidence type="ECO:0000256" key="1">
    <source>
        <dbReference type="ARBA" id="ARBA00004651"/>
    </source>
</evidence>
<dbReference type="PANTHER" id="PTHR43079">
    <property type="entry name" value="PROBABLE CADMIUM/ZINC-TRANSPORTING ATPASE HMA1"/>
    <property type="match status" value="1"/>
</dbReference>
<evidence type="ECO:0000256" key="9">
    <source>
        <dbReference type="ARBA" id="ARBA00022989"/>
    </source>
</evidence>
<evidence type="ECO:0000256" key="12">
    <source>
        <dbReference type="RuleBase" id="RU362081"/>
    </source>
</evidence>
<dbReference type="GO" id="GO:0016887">
    <property type="term" value="F:ATP hydrolysis activity"/>
    <property type="evidence" value="ECO:0007669"/>
    <property type="project" value="InterPro"/>
</dbReference>
<dbReference type="Pfam" id="PF00702">
    <property type="entry name" value="Hydrolase"/>
    <property type="match status" value="1"/>
</dbReference>
<dbReference type="Pfam" id="PF00122">
    <property type="entry name" value="E1-E2_ATPase"/>
    <property type="match status" value="1"/>
</dbReference>
<organism evidence="14 15">
    <name type="scientific">Enterococcus casseliflavus</name>
    <name type="common">Enterococcus flavescens</name>
    <dbReference type="NCBI Taxonomy" id="37734"/>
    <lineage>
        <taxon>Bacteria</taxon>
        <taxon>Bacillati</taxon>
        <taxon>Bacillota</taxon>
        <taxon>Bacilli</taxon>
        <taxon>Lactobacillales</taxon>
        <taxon>Enterococcaceae</taxon>
        <taxon>Enterococcus</taxon>
    </lineage>
</organism>
<evidence type="ECO:0000256" key="6">
    <source>
        <dbReference type="ARBA" id="ARBA00022840"/>
    </source>
</evidence>
<dbReference type="InterPro" id="IPR051949">
    <property type="entry name" value="Cation_Transport_ATPase"/>
</dbReference>
<dbReference type="Proteomes" id="UP000286288">
    <property type="component" value="Unassembled WGS sequence"/>
</dbReference>
<reference evidence="14 15" key="1">
    <citation type="submission" date="2018-08" db="EMBL/GenBank/DDBJ databases">
        <title>A genome reference for cultivated species of the human gut microbiota.</title>
        <authorList>
            <person name="Zou Y."/>
            <person name="Xue W."/>
            <person name="Luo G."/>
        </authorList>
    </citation>
    <scope>NUCLEOTIDE SEQUENCE [LARGE SCALE GENOMIC DNA]</scope>
    <source>
        <strain evidence="14 15">AF48-16</strain>
    </source>
</reference>